<evidence type="ECO:0000256" key="5">
    <source>
        <dbReference type="ARBA" id="ARBA00022781"/>
    </source>
</evidence>
<dbReference type="InterPro" id="IPR036121">
    <property type="entry name" value="ATPase_F1/V1/A1_a/bsu_N_sf"/>
</dbReference>
<dbReference type="Pfam" id="PF02874">
    <property type="entry name" value="ATP-synt_ab_N"/>
    <property type="match status" value="1"/>
</dbReference>
<dbReference type="Gene3D" id="3.40.50.300">
    <property type="entry name" value="P-loop containing nucleotide triphosphate hydrolases"/>
    <property type="match status" value="1"/>
</dbReference>
<accession>A0A9C5Z1C9</accession>
<dbReference type="Gene3D" id="2.40.30.20">
    <property type="match status" value="1"/>
</dbReference>
<dbReference type="GO" id="GO:0045259">
    <property type="term" value="C:proton-transporting ATP synthase complex"/>
    <property type="evidence" value="ECO:0007669"/>
    <property type="project" value="UniProtKB-KW"/>
</dbReference>
<dbReference type="FunFam" id="1.20.150.20:FF:000001">
    <property type="entry name" value="ATP synthase subunit alpha"/>
    <property type="match status" value="1"/>
</dbReference>
<keyword evidence="10" id="KW-0066">ATP synthesis</keyword>
<evidence type="ECO:0000256" key="10">
    <source>
        <dbReference type="ARBA" id="ARBA00023310"/>
    </source>
</evidence>
<dbReference type="GO" id="GO:0046933">
    <property type="term" value="F:proton-transporting ATP synthase activity, rotational mechanism"/>
    <property type="evidence" value="ECO:0007669"/>
    <property type="project" value="InterPro"/>
</dbReference>
<keyword evidence="3 11" id="KW-0813">Transport</keyword>
<feature type="domain" description="ATPase F1/V1/A1 complex alpha/beta subunit nucleotide-binding" evidence="12">
    <location>
        <begin position="191"/>
        <end position="245"/>
    </location>
</feature>
<dbReference type="InterPro" id="IPR038376">
    <property type="entry name" value="ATP_synth_asu_C_sf"/>
</dbReference>
<dbReference type="InterPro" id="IPR004100">
    <property type="entry name" value="ATPase_F1/V1/A1_a/bsu_N"/>
</dbReference>
<feature type="domain" description="ATP synthase alpha subunit C-terminal" evidence="13">
    <location>
        <begin position="246"/>
        <end position="348"/>
    </location>
</feature>
<dbReference type="CDD" id="cd18113">
    <property type="entry name" value="ATP-synt_F1_alpha_C"/>
    <property type="match status" value="1"/>
</dbReference>
<evidence type="ECO:0000256" key="9">
    <source>
        <dbReference type="ARBA" id="ARBA00023196"/>
    </source>
</evidence>
<evidence type="ECO:0000256" key="3">
    <source>
        <dbReference type="ARBA" id="ARBA00022448"/>
    </source>
</evidence>
<keyword evidence="9" id="KW-0139">CF(1)</keyword>
<evidence type="ECO:0000256" key="7">
    <source>
        <dbReference type="ARBA" id="ARBA00023065"/>
    </source>
</evidence>
<keyword evidence="7 11" id="KW-0406">Ion transport</keyword>
<dbReference type="GeneID" id="119636381"/>
<keyword evidence="5 11" id="KW-0375">Hydrogen ion transport</keyword>
<organism evidence="15 16">
    <name type="scientific">Glossina fuscipes</name>
    <dbReference type="NCBI Taxonomy" id="7396"/>
    <lineage>
        <taxon>Eukaryota</taxon>
        <taxon>Metazoa</taxon>
        <taxon>Ecdysozoa</taxon>
        <taxon>Arthropoda</taxon>
        <taxon>Hexapoda</taxon>
        <taxon>Insecta</taxon>
        <taxon>Pterygota</taxon>
        <taxon>Neoptera</taxon>
        <taxon>Endopterygota</taxon>
        <taxon>Diptera</taxon>
        <taxon>Brachycera</taxon>
        <taxon>Muscomorpha</taxon>
        <taxon>Hippoboscoidea</taxon>
        <taxon>Glossinidae</taxon>
        <taxon>Glossina</taxon>
    </lineage>
</organism>
<dbReference type="InterPro" id="IPR023366">
    <property type="entry name" value="ATP_synth_asu-like_sf"/>
</dbReference>
<dbReference type="GO" id="GO:0005524">
    <property type="term" value="F:ATP binding"/>
    <property type="evidence" value="ECO:0007669"/>
    <property type="project" value="UniProtKB-KW"/>
</dbReference>
<dbReference type="Pfam" id="PF00006">
    <property type="entry name" value="ATP-synt_ab"/>
    <property type="match status" value="1"/>
</dbReference>
<dbReference type="InterPro" id="IPR027417">
    <property type="entry name" value="P-loop_NTPase"/>
</dbReference>
<reference evidence="16" key="1">
    <citation type="submission" date="2025-08" db="UniProtKB">
        <authorList>
            <consortium name="RefSeq"/>
        </authorList>
    </citation>
    <scope>IDENTIFICATION</scope>
    <source>
        <tissue evidence="16">Whole body pupa</tissue>
    </source>
</reference>
<keyword evidence="15" id="KW-1185">Reference proteome</keyword>
<name>A0A9C5Z1C9_9MUSC</name>
<dbReference type="GO" id="GO:0005739">
    <property type="term" value="C:mitochondrion"/>
    <property type="evidence" value="ECO:0007669"/>
    <property type="project" value="UniProtKB-ARBA"/>
</dbReference>
<dbReference type="SUPFAM" id="SSF50615">
    <property type="entry name" value="N-terminal domain of alpha and beta subunits of F1 ATP synthase"/>
    <property type="match status" value="1"/>
</dbReference>
<evidence type="ECO:0000256" key="6">
    <source>
        <dbReference type="ARBA" id="ARBA00022840"/>
    </source>
</evidence>
<dbReference type="KEGG" id="gfs:119636381"/>
<evidence type="ECO:0000256" key="1">
    <source>
        <dbReference type="ARBA" id="ARBA00004370"/>
    </source>
</evidence>
<dbReference type="SUPFAM" id="SSF47917">
    <property type="entry name" value="C-terminal domain of alpha and beta subunits of F1 ATP synthase"/>
    <property type="match status" value="1"/>
</dbReference>
<evidence type="ECO:0000313" key="16">
    <source>
        <dbReference type="RefSeq" id="XP_037887624.1"/>
    </source>
</evidence>
<evidence type="ECO:0000256" key="11">
    <source>
        <dbReference type="RuleBase" id="RU000339"/>
    </source>
</evidence>
<dbReference type="InterPro" id="IPR005294">
    <property type="entry name" value="ATP_synth_F1_asu"/>
</dbReference>
<dbReference type="FunFam" id="3.40.50.300:FF:002432">
    <property type="entry name" value="ATP synthase subunit alpha, mitochondrial"/>
    <property type="match status" value="1"/>
</dbReference>
<dbReference type="RefSeq" id="XP_037887624.1">
    <property type="nucleotide sequence ID" value="XM_038031696.1"/>
</dbReference>
<dbReference type="Proteomes" id="UP000092443">
    <property type="component" value="Unplaced"/>
</dbReference>
<evidence type="ECO:0000313" key="15">
    <source>
        <dbReference type="Proteomes" id="UP000092443"/>
    </source>
</evidence>
<evidence type="ECO:0000259" key="14">
    <source>
        <dbReference type="Pfam" id="PF02874"/>
    </source>
</evidence>
<dbReference type="PANTHER" id="PTHR48082:SF2">
    <property type="entry name" value="ATP SYNTHASE SUBUNIT ALPHA, MITOCHONDRIAL"/>
    <property type="match status" value="1"/>
</dbReference>
<feature type="domain" description="ATPase F1/V1/A1 complex alpha/beta subunit N-terminal" evidence="14">
    <location>
        <begin position="68"/>
        <end position="134"/>
    </location>
</feature>
<dbReference type="PANTHER" id="PTHR48082">
    <property type="entry name" value="ATP SYNTHASE SUBUNIT ALPHA, MITOCHONDRIAL"/>
    <property type="match status" value="1"/>
</dbReference>
<dbReference type="Pfam" id="PF00306">
    <property type="entry name" value="ATP-synt_ab_C"/>
    <property type="match status" value="1"/>
</dbReference>
<dbReference type="AlphaFoldDB" id="A0A9C5Z1C9"/>
<keyword evidence="4" id="KW-0547">Nucleotide-binding</keyword>
<evidence type="ECO:0000256" key="2">
    <source>
        <dbReference type="ARBA" id="ARBA00008936"/>
    </source>
</evidence>
<dbReference type="InterPro" id="IPR000194">
    <property type="entry name" value="ATPase_F1/V1/A1_a/bsu_nucl-bd"/>
</dbReference>
<gene>
    <name evidence="16" type="primary">LOC119636381</name>
</gene>
<evidence type="ECO:0000256" key="8">
    <source>
        <dbReference type="ARBA" id="ARBA00023136"/>
    </source>
</evidence>
<dbReference type="SUPFAM" id="SSF52540">
    <property type="entry name" value="P-loop containing nucleoside triphosphate hydrolases"/>
    <property type="match status" value="1"/>
</dbReference>
<dbReference type="GO" id="GO:0043531">
    <property type="term" value="F:ADP binding"/>
    <property type="evidence" value="ECO:0007669"/>
    <property type="project" value="TreeGrafter"/>
</dbReference>
<dbReference type="Gene3D" id="1.20.150.20">
    <property type="entry name" value="ATP synthase alpha/beta chain, C-terminal domain"/>
    <property type="match status" value="1"/>
</dbReference>
<dbReference type="CDD" id="cd18116">
    <property type="entry name" value="ATP-synt_F1_alpha_N"/>
    <property type="match status" value="1"/>
</dbReference>
<keyword evidence="8" id="KW-0472">Membrane</keyword>
<proteinExistence type="inferred from homology"/>
<comment type="similarity">
    <text evidence="2 11">Belongs to the ATPase alpha/beta chains family.</text>
</comment>
<comment type="subcellular location">
    <subcellularLocation>
        <location evidence="1">Membrane</location>
    </subcellularLocation>
</comment>
<keyword evidence="6" id="KW-0067">ATP-binding</keyword>
<evidence type="ECO:0000256" key="4">
    <source>
        <dbReference type="ARBA" id="ARBA00022741"/>
    </source>
</evidence>
<sequence>MSMISARLATSVARSLPKAAQQIGVKAAYPVATLAARKLHVSSAQRGAEISSILEERIMGVAPKADLEETGRVLSIGDGIARVYGLNNIQADEMVEFSSGLKGMALNLEPDNVGVVVFGNDKLIKQGDIVKRTGAIVDVPVGSEILGRVVDALGNAIDGKGAINTKDRFRVGIKAPGIIPRVSVREPMQTGIKAVDSLVPIGRGQRELIIGDRQTGKTALAIDTIINQKRFNDGQDESKKLYCIYYFAQFGSDLDAATQQLLNRGVRLTELLKQGQYVPMSIEDQVAVIYCGVRGHLDKMDPAKITKFEKEFLQHIKTSEQSLLSQIAQEGKISEGADAKLKEVVTKFLSTFQG</sequence>
<evidence type="ECO:0000259" key="12">
    <source>
        <dbReference type="Pfam" id="PF00006"/>
    </source>
</evidence>
<evidence type="ECO:0000259" key="13">
    <source>
        <dbReference type="Pfam" id="PF00306"/>
    </source>
</evidence>
<dbReference type="FunFam" id="2.40.30.20:FF:000001">
    <property type="entry name" value="ATP synthase subunit alpha"/>
    <property type="match status" value="1"/>
</dbReference>
<dbReference type="InterPro" id="IPR000793">
    <property type="entry name" value="ATP_synth_asu_C"/>
</dbReference>
<protein>
    <submittedName>
        <fullName evidence="16">ATP synthase subunit alpha, mitochondrial</fullName>
    </submittedName>
</protein>